<dbReference type="EMBL" id="WEFP01000001">
    <property type="protein sequence ID" value="KAB7576037.1"/>
    <property type="molecule type" value="Genomic_DNA"/>
</dbReference>
<organism evidence="2 8">
    <name type="scientific">Enterococcus faecium</name>
    <name type="common">Streptococcus faecium</name>
    <dbReference type="NCBI Taxonomy" id="1352"/>
    <lineage>
        <taxon>Bacteria</taxon>
        <taxon>Bacillati</taxon>
        <taxon>Bacillota</taxon>
        <taxon>Bacilli</taxon>
        <taxon>Lactobacillales</taxon>
        <taxon>Enterococcaceae</taxon>
        <taxon>Enterococcus</taxon>
    </lineage>
</organism>
<reference evidence="1 13" key="6">
    <citation type="submission" date="2019-10" db="EMBL/GenBank/DDBJ databases">
        <title>Evolutionary dynamics of vancomycin-resistant Enterococcus faecium during gastrointestinal tract colonization and bloodstream infection in immunocompromised pediatric patients.</title>
        <authorList>
            <person name="Chilambi G.S."/>
            <person name="Nordstrom H.R."/>
            <person name="Evans D.R."/>
            <person name="Ferrolino J."/>
            <person name="Hayden R.T."/>
            <person name="Maron G.M."/>
            <person name="Vo A.N."/>
            <person name="Gilmore M.S."/>
            <person name="Wolf J."/>
            <person name="Rosch J.W."/>
            <person name="Van Tyne D."/>
        </authorList>
    </citation>
    <scope>NUCLEOTIDE SEQUENCE [LARGE SCALE GENOMIC DNA]</scope>
    <source>
        <strain evidence="1 13">VRECG27</strain>
    </source>
</reference>
<evidence type="ECO:0000313" key="6">
    <source>
        <dbReference type="EMBL" id="RBS34249.1"/>
    </source>
</evidence>
<gene>
    <name evidence="5" type="ORF">A5804_001149</name>
    <name evidence="2" type="ORF">AWT83_11210</name>
    <name evidence="4" type="ORF">B1P95_09945</name>
    <name evidence="7" type="ORF">DTPHA_601904</name>
    <name evidence="6" type="ORF">EB12_00703</name>
    <name evidence="1" type="ORF">GBM73_01355</name>
    <name evidence="3" type="ORF">KYX88_12195</name>
</gene>
<dbReference type="EMBL" id="FKLM01000034">
    <property type="protein sequence ID" value="SAZ21992.1"/>
    <property type="molecule type" value="Genomic_DNA"/>
</dbReference>
<accession>A0A132P9N1</accession>
<dbReference type="Proteomes" id="UP000191171">
    <property type="component" value="Unassembled WGS sequence"/>
</dbReference>
<dbReference type="EMBL" id="MVGJ01000054">
    <property type="protein sequence ID" value="OOL82285.1"/>
    <property type="molecule type" value="Genomic_DNA"/>
</dbReference>
<dbReference type="EMBL" id="NGLB01000001">
    <property type="protein sequence ID" value="OTN99658.1"/>
    <property type="molecule type" value="Genomic_DNA"/>
</dbReference>
<evidence type="ECO:0000313" key="7">
    <source>
        <dbReference type="EMBL" id="SAZ21992.1"/>
    </source>
</evidence>
<dbReference type="EMBL" id="JAIFOC010000127">
    <property type="protein sequence ID" value="MBX4223544.1"/>
    <property type="molecule type" value="Genomic_DNA"/>
</dbReference>
<dbReference type="Proteomes" id="UP000183509">
    <property type="component" value="Unassembled WGS sequence"/>
</dbReference>
<protein>
    <submittedName>
        <fullName evidence="2">Uncharacterized protein</fullName>
    </submittedName>
</protein>
<evidence type="ECO:0000313" key="5">
    <source>
        <dbReference type="EMBL" id="OTN99658.1"/>
    </source>
</evidence>
<evidence type="ECO:0000313" key="13">
    <source>
        <dbReference type="Proteomes" id="UP000469871"/>
    </source>
</evidence>
<name>A0A132P9N1_ENTFC</name>
<evidence type="ECO:0000313" key="9">
    <source>
        <dbReference type="Proteomes" id="UP000183509"/>
    </source>
</evidence>
<reference evidence="4 10" key="4">
    <citation type="submission" date="2017-02" db="EMBL/GenBank/DDBJ databases">
        <title>Clonality and virulence of isolates of VRE in Hematopoietic Stem Cell Transplanted (HSCT) patients.</title>
        <authorList>
            <person name="Marchi A.P."/>
            <person name="Martins R.C."/>
            <person name="Marie S.K."/>
            <person name="Levin A.S."/>
            <person name="Costa S.F."/>
        </authorList>
    </citation>
    <scope>NUCLEOTIDE SEQUENCE [LARGE SCALE GENOMIC DNA]</scope>
    <source>
        <strain evidence="4 10">LIM1759</strain>
    </source>
</reference>
<evidence type="ECO:0000313" key="2">
    <source>
        <dbReference type="EMBL" id="KWX19010.1"/>
    </source>
</evidence>
<reference evidence="5 11" key="5">
    <citation type="submission" date="2017-05" db="EMBL/GenBank/DDBJ databases">
        <title>The Genome Sequence of Enterococcus faecium 6F2_DIV0138.</title>
        <authorList>
            <consortium name="The Broad Institute Genomics Platform"/>
            <consortium name="The Broad Institute Genomic Center for Infectious Diseases"/>
            <person name="Earl A."/>
            <person name="Manson A."/>
            <person name="Schwartman J."/>
            <person name="Gilmore M."/>
            <person name="Abouelleil A."/>
            <person name="Cao P."/>
            <person name="Chapman S."/>
            <person name="Cusick C."/>
            <person name="Shea T."/>
            <person name="Young S."/>
            <person name="Neafsey D."/>
            <person name="Nusbaum C."/>
            <person name="Birren B."/>
        </authorList>
    </citation>
    <scope>NUCLEOTIDE SEQUENCE [LARGE SCALE GENOMIC DNA]</scope>
    <source>
        <strain evidence="5 11">6F2_DIV0138</strain>
    </source>
</reference>
<dbReference type="RefSeq" id="WP_002287827.1">
    <property type="nucleotide sequence ID" value="NZ_AP026566.1"/>
</dbReference>
<dbReference type="Proteomes" id="UP000194737">
    <property type="component" value="Unassembled WGS sequence"/>
</dbReference>
<dbReference type="EMBL" id="LEQJ01000003">
    <property type="protein sequence ID" value="RBS34249.1"/>
    <property type="molecule type" value="Genomic_DNA"/>
</dbReference>
<evidence type="ECO:0000313" key="4">
    <source>
        <dbReference type="EMBL" id="OOL82285.1"/>
    </source>
</evidence>
<proteinExistence type="predicted"/>
<dbReference type="Proteomes" id="UP001139644">
    <property type="component" value="Unassembled WGS sequence"/>
</dbReference>
<dbReference type="Proteomes" id="UP000070452">
    <property type="component" value="Unassembled WGS sequence"/>
</dbReference>
<dbReference type="PATRIC" id="fig|1352.1358.peg.1550"/>
<dbReference type="AlphaFoldDB" id="A0A132P9N1"/>
<reference evidence="2 8" key="2">
    <citation type="submission" date="2016-01" db="EMBL/GenBank/DDBJ databases">
        <title>Molecular Mechanisms for transfer of large genomic segments between Enterococcus faecium strains.</title>
        <authorList>
            <person name="Garcia-Solache M.A."/>
            <person name="Lebreton F."/>
            <person name="Mclaughlin R.E."/>
            <person name="Whiteaker J.D."/>
            <person name="Gilmore M.S."/>
            <person name="Rice L.B."/>
        </authorList>
    </citation>
    <scope>NUCLEOTIDE SEQUENCE [LARGE SCALE GENOMIC DNA]</scope>
    <source>
        <strain evidence="2 8">D344RRF x C68</strain>
    </source>
</reference>
<evidence type="ECO:0000313" key="3">
    <source>
        <dbReference type="EMBL" id="MBX4223544.1"/>
    </source>
</evidence>
<evidence type="ECO:0000313" key="1">
    <source>
        <dbReference type="EMBL" id="KAB7576037.1"/>
    </source>
</evidence>
<sequence>MDSKIEIMTLGMLKKQLSKFEASAGVSDDTKIFLDTGWDSIQEIAPDALEVAQAREFTVEDELTKESFSGYAREEKAERFDTSEQSETVIVIKNLY</sequence>
<evidence type="ECO:0000313" key="11">
    <source>
        <dbReference type="Proteomes" id="UP000194737"/>
    </source>
</evidence>
<dbReference type="EMBL" id="LRHK01000001">
    <property type="protein sequence ID" value="KWX19010.1"/>
    <property type="molecule type" value="Genomic_DNA"/>
</dbReference>
<evidence type="ECO:0000313" key="10">
    <source>
        <dbReference type="Proteomes" id="UP000191171"/>
    </source>
</evidence>
<reference evidence="3" key="7">
    <citation type="journal article" date="2022" name="J. Anim. Sci.">
        <title>Whole genome sequence analyses-based assessment of virulence potential and antimicrobial susceptibilities and resistance of Enterococcus faecium strains isolated from commercial swine and cattle probiotic products.</title>
        <authorList>
            <person name="Shridhar P.B."/>
            <person name="Amachawadi R.G."/>
            <person name="Tokach M."/>
            <person name="Patel I."/>
            <person name="Gangiredla J."/>
            <person name="Mammel M."/>
            <person name="Nagaraja T.G."/>
        </authorList>
    </citation>
    <scope>NUCLEOTIDE SEQUENCE</scope>
    <source>
        <strain evidence="3">EF215</strain>
    </source>
</reference>
<evidence type="ECO:0000313" key="8">
    <source>
        <dbReference type="Proteomes" id="UP000070452"/>
    </source>
</evidence>
<dbReference type="Proteomes" id="UP000253144">
    <property type="component" value="Unassembled WGS sequence"/>
</dbReference>
<reference evidence="6 12" key="1">
    <citation type="submission" date="2015-06" db="EMBL/GenBank/DDBJ databases">
        <title>The Genome Sequence of Enterococcus faecium 131EA1.</title>
        <authorList>
            <consortium name="The Broad Institute Genomics Platform"/>
            <consortium name="The Broad Institute Genome Sequencing Center for Infectious Disease"/>
            <person name="Earl A.M."/>
            <person name="Van Tyne D."/>
            <person name="Lebreton F."/>
            <person name="Saavedra J.T."/>
            <person name="Gilmore M.S."/>
            <person name="Manson Mcguire A."/>
            <person name="Clock S."/>
            <person name="Crupain M."/>
            <person name="Rangan U."/>
            <person name="Young S."/>
            <person name="Abouelleil A."/>
            <person name="Cao P."/>
            <person name="Chapman S.B."/>
            <person name="Griggs A."/>
            <person name="Priest M."/>
            <person name="Shea T."/>
            <person name="Wortman J."/>
            <person name="Nusbaum C."/>
            <person name="Birren B."/>
        </authorList>
    </citation>
    <scope>NUCLEOTIDE SEQUENCE [LARGE SCALE GENOMIC DNA]</scope>
    <source>
        <strain evidence="6 12">131EA1</strain>
    </source>
</reference>
<comment type="caution">
    <text evidence="2">The sequence shown here is derived from an EMBL/GenBank/DDBJ whole genome shotgun (WGS) entry which is preliminary data.</text>
</comment>
<dbReference type="OMA" id="INHINTM"/>
<evidence type="ECO:0000313" key="12">
    <source>
        <dbReference type="Proteomes" id="UP000253144"/>
    </source>
</evidence>
<reference evidence="7 9" key="3">
    <citation type="submission" date="2016-04" db="EMBL/GenBank/DDBJ databases">
        <authorList>
            <person name="Millard A."/>
        </authorList>
    </citation>
    <scope>NUCLEOTIDE SEQUENCE [LARGE SCALE GENOMIC DNA]</scope>
    <source>
        <strain evidence="7">Isolate 22</strain>
    </source>
</reference>
<dbReference type="Proteomes" id="UP000469871">
    <property type="component" value="Unassembled WGS sequence"/>
</dbReference>